<evidence type="ECO:0000256" key="21">
    <source>
        <dbReference type="ARBA" id="ARBA00048112"/>
    </source>
</evidence>
<dbReference type="InterPro" id="IPR022644">
    <property type="entry name" value="De-COase2_N"/>
</dbReference>
<keyword evidence="29" id="KW-1185">Reference proteome</keyword>
<keyword evidence="8" id="KW-0328">Glycosyltransferase</keyword>
<evidence type="ECO:0000256" key="4">
    <source>
        <dbReference type="ARBA" id="ARBA00005409"/>
    </source>
</evidence>
<dbReference type="PRINTS" id="PR01182">
    <property type="entry name" value="ORNDCRBXLASE"/>
</dbReference>
<feature type="modified residue" description="N6-(pyridoxal phosphate)lysine" evidence="23">
    <location>
        <position position="1601"/>
    </location>
</feature>
<dbReference type="InterPro" id="IPR002433">
    <property type="entry name" value="Orn_de-COase"/>
</dbReference>
<comment type="similarity">
    <text evidence="5">In the C-terminal section; belongs to the trehalose phosphatase family.</text>
</comment>
<dbReference type="OrthoDB" id="755951at2759"/>
<feature type="region of interest" description="Disordered" evidence="25">
    <location>
        <begin position="1443"/>
        <end position="1474"/>
    </location>
</feature>
<evidence type="ECO:0000256" key="16">
    <source>
        <dbReference type="ARBA" id="ARBA00023239"/>
    </source>
</evidence>
<evidence type="ECO:0000256" key="19">
    <source>
        <dbReference type="ARBA" id="ARBA00034115"/>
    </source>
</evidence>
<dbReference type="InterPro" id="IPR029066">
    <property type="entry name" value="PLP-binding_barrel"/>
</dbReference>
<comment type="similarity">
    <text evidence="6">Belongs to the eukaryotic AdoMetDC family.</text>
</comment>
<gene>
    <name evidence="28" type="ORF">C2E21_4390</name>
</gene>
<dbReference type="SUPFAM" id="SSF50621">
    <property type="entry name" value="Alanine racemase C-terminal domain-like"/>
    <property type="match status" value="1"/>
</dbReference>
<comment type="subunit">
    <text evidence="20">Homodimer. Only the dimer is catalytically active, as the active sites are constructed of residues from both monomers.</text>
</comment>
<comment type="similarity">
    <text evidence="7 24">Belongs to the Orn/Lys/Arg decarboxylase class-II family.</text>
</comment>
<dbReference type="GO" id="GO:0008295">
    <property type="term" value="P:spermidine biosynthetic process"/>
    <property type="evidence" value="ECO:0007669"/>
    <property type="project" value="UniProtKB-KW"/>
</dbReference>
<dbReference type="FunFam" id="3.30.70.1020:FF:000002">
    <property type="entry name" value="Trehalose-6-phosphate synthase 2"/>
    <property type="match status" value="1"/>
</dbReference>
<evidence type="ECO:0000256" key="7">
    <source>
        <dbReference type="ARBA" id="ARBA00008872"/>
    </source>
</evidence>
<keyword evidence="18" id="KW-0670">Pyruvate</keyword>
<dbReference type="CDD" id="cd03788">
    <property type="entry name" value="GT20_TPS"/>
    <property type="match status" value="1"/>
</dbReference>
<dbReference type="GO" id="GO:0033387">
    <property type="term" value="P:putrescine biosynthetic process from arginine, via ornithine"/>
    <property type="evidence" value="ECO:0007669"/>
    <property type="project" value="UniProtKB-UniPathway"/>
</dbReference>
<dbReference type="InterPro" id="IPR003337">
    <property type="entry name" value="Trehalose_PPase"/>
</dbReference>
<organism evidence="28 29">
    <name type="scientific">Chlorella sorokiniana</name>
    <name type="common">Freshwater green alga</name>
    <dbReference type="NCBI Taxonomy" id="3076"/>
    <lineage>
        <taxon>Eukaryota</taxon>
        <taxon>Viridiplantae</taxon>
        <taxon>Chlorophyta</taxon>
        <taxon>core chlorophytes</taxon>
        <taxon>Trebouxiophyceae</taxon>
        <taxon>Chlorellales</taxon>
        <taxon>Chlorellaceae</taxon>
        <taxon>Chlorella clade</taxon>
        <taxon>Chlorella</taxon>
    </lineage>
</organism>
<dbReference type="GO" id="GO:0005992">
    <property type="term" value="P:trehalose biosynthetic process"/>
    <property type="evidence" value="ECO:0007669"/>
    <property type="project" value="InterPro"/>
</dbReference>
<keyword evidence="11" id="KW-0210">Decarboxylase</keyword>
<protein>
    <submittedName>
        <fullName evidence="28">Alpha,alpha-trehalose-phosphate synthase [UDP-forming] 7</fullName>
    </submittedName>
</protein>
<accession>A0A2P6TST6</accession>
<keyword evidence="14" id="KW-0620">Polyamine biosynthesis</keyword>
<dbReference type="Pfam" id="PF00278">
    <property type="entry name" value="Orn_DAP_Arg_deC"/>
    <property type="match status" value="1"/>
</dbReference>
<feature type="domain" description="Orn/DAP/Arg decarboxylase 2 N-terminal" evidence="27">
    <location>
        <begin position="1578"/>
        <end position="1815"/>
    </location>
</feature>
<dbReference type="UniPathway" id="UPA00535">
    <property type="reaction ID" value="UER00288"/>
</dbReference>
<dbReference type="PRINTS" id="PR01179">
    <property type="entry name" value="ODADCRBXLASE"/>
</dbReference>
<dbReference type="FunFam" id="3.20.20.10:FF:000005">
    <property type="entry name" value="Ornithine decarboxylase"/>
    <property type="match status" value="1"/>
</dbReference>
<dbReference type="Proteomes" id="UP000239899">
    <property type="component" value="Unassembled WGS sequence"/>
</dbReference>
<evidence type="ECO:0000256" key="1">
    <source>
        <dbReference type="ARBA" id="ARBA00001928"/>
    </source>
</evidence>
<dbReference type="PANTHER" id="PTHR10788:SF94">
    <property type="entry name" value="ALPHA,ALPHA-TREHALOSE-PHOSPHATE SYNTHASE [UDP-FORMING] 5"/>
    <property type="match status" value="1"/>
</dbReference>
<dbReference type="InterPro" id="IPR009006">
    <property type="entry name" value="Ala_racemase/Decarboxylase_C"/>
</dbReference>
<dbReference type="FunFam" id="3.40.50.2000:FF:000079">
    <property type="entry name" value="Trehalose-6-phosphate synthase 8"/>
    <property type="match status" value="1"/>
</dbReference>
<dbReference type="Gene3D" id="3.40.50.2000">
    <property type="entry name" value="Glycogen Phosphorylase B"/>
    <property type="match status" value="2"/>
</dbReference>
<dbReference type="PROSITE" id="PS01336">
    <property type="entry name" value="ADOMETDC"/>
    <property type="match status" value="1"/>
</dbReference>
<dbReference type="NCBIfam" id="TIGR00535">
    <property type="entry name" value="SAM_DCase"/>
    <property type="match status" value="1"/>
</dbReference>
<evidence type="ECO:0000256" key="3">
    <source>
        <dbReference type="ARBA" id="ARBA00004911"/>
    </source>
</evidence>
<keyword evidence="16" id="KW-0456">Lyase</keyword>
<dbReference type="STRING" id="3076.A0A2P6TST6"/>
<evidence type="ECO:0000256" key="17">
    <source>
        <dbReference type="ARBA" id="ARBA00023270"/>
    </source>
</evidence>
<evidence type="ECO:0000259" key="26">
    <source>
        <dbReference type="Pfam" id="PF00278"/>
    </source>
</evidence>
<dbReference type="GO" id="GO:0004805">
    <property type="term" value="F:trehalose-phosphatase activity"/>
    <property type="evidence" value="ECO:0007669"/>
    <property type="project" value="TreeGrafter"/>
</dbReference>
<dbReference type="GO" id="GO:0004586">
    <property type="term" value="F:ornithine decarboxylase activity"/>
    <property type="evidence" value="ECO:0007669"/>
    <property type="project" value="UniProtKB-EC"/>
</dbReference>
<dbReference type="NCBIfam" id="TIGR00685">
    <property type="entry name" value="T6PP"/>
    <property type="match status" value="1"/>
</dbReference>
<evidence type="ECO:0000256" key="25">
    <source>
        <dbReference type="SAM" id="MobiDB-lite"/>
    </source>
</evidence>
<keyword evidence="10" id="KW-0949">S-adenosyl-L-methionine</keyword>
<dbReference type="Gene3D" id="3.40.50.1000">
    <property type="entry name" value="HAD superfamily/HAD-like"/>
    <property type="match status" value="1"/>
</dbReference>
<evidence type="ECO:0000313" key="29">
    <source>
        <dbReference type="Proteomes" id="UP000239899"/>
    </source>
</evidence>
<evidence type="ECO:0000256" key="12">
    <source>
        <dbReference type="ARBA" id="ARBA00022898"/>
    </source>
</evidence>
<dbReference type="FunFam" id="3.40.50.1000:FF:000052">
    <property type="entry name" value="Alpha,alpha-trehalose-phosphate synthase [UDP-forming] 6"/>
    <property type="match status" value="1"/>
</dbReference>
<comment type="catalytic activity">
    <reaction evidence="22">
        <text>L-ornithine + H(+) = putrescine + CO2</text>
        <dbReference type="Rhea" id="RHEA:22964"/>
        <dbReference type="ChEBI" id="CHEBI:15378"/>
        <dbReference type="ChEBI" id="CHEBI:16526"/>
        <dbReference type="ChEBI" id="CHEBI:46911"/>
        <dbReference type="ChEBI" id="CHEBI:326268"/>
        <dbReference type="EC" id="4.1.1.17"/>
    </reaction>
</comment>
<comment type="pathway">
    <text evidence="3">Amine and polyamine biosynthesis; S-adenosylmethioninamine biosynthesis; S-adenosylmethioninamine from S-adenosyl-L-methionine: step 1/1.</text>
</comment>
<dbReference type="InterPro" id="IPR018166">
    <property type="entry name" value="S-AdoMet_deCO2ase_CS"/>
</dbReference>
<dbReference type="PROSITE" id="PS00879">
    <property type="entry name" value="ODR_DC_2_2"/>
    <property type="match status" value="1"/>
</dbReference>
<proteinExistence type="inferred from homology"/>
<dbReference type="InterPro" id="IPR001830">
    <property type="entry name" value="Glyco_trans_20"/>
</dbReference>
<dbReference type="InterPro" id="IPR022657">
    <property type="entry name" value="De-COase2_CS"/>
</dbReference>
<keyword evidence="9" id="KW-0808">Transferase</keyword>
<keyword evidence="17" id="KW-0704">Schiff base</keyword>
<evidence type="ECO:0000256" key="10">
    <source>
        <dbReference type="ARBA" id="ARBA00022691"/>
    </source>
</evidence>
<evidence type="ECO:0000256" key="22">
    <source>
        <dbReference type="ARBA" id="ARBA00049127"/>
    </source>
</evidence>
<dbReference type="InterPro" id="IPR036412">
    <property type="entry name" value="HAD-like_sf"/>
</dbReference>
<dbReference type="GO" id="GO:0006597">
    <property type="term" value="P:spermine biosynthetic process"/>
    <property type="evidence" value="ECO:0007669"/>
    <property type="project" value="InterPro"/>
</dbReference>
<comment type="caution">
    <text evidence="28">The sequence shown here is derived from an EMBL/GenBank/DDBJ whole genome shotgun (WGS) entry which is preliminary data.</text>
</comment>
<comment type="similarity">
    <text evidence="4">In the N-terminal section; belongs to the glycosyltransferase 20 family.</text>
</comment>
<evidence type="ECO:0000313" key="28">
    <source>
        <dbReference type="EMBL" id="PRW57116.1"/>
    </source>
</evidence>
<keyword evidence="12 23" id="KW-0663">Pyridoxal phosphate</keyword>
<evidence type="ECO:0000256" key="5">
    <source>
        <dbReference type="ARBA" id="ARBA00006330"/>
    </source>
</evidence>
<dbReference type="Pfam" id="PF02358">
    <property type="entry name" value="Trehalose_PPase"/>
    <property type="match status" value="1"/>
</dbReference>
<evidence type="ECO:0000256" key="11">
    <source>
        <dbReference type="ARBA" id="ARBA00022793"/>
    </source>
</evidence>
<dbReference type="InterPro" id="IPR023214">
    <property type="entry name" value="HAD_sf"/>
</dbReference>
<feature type="active site" description="Proton donor" evidence="23">
    <location>
        <position position="1929"/>
    </location>
</feature>
<dbReference type="InterPro" id="IPR022643">
    <property type="entry name" value="De-COase2_C"/>
</dbReference>
<dbReference type="GO" id="GO:0004014">
    <property type="term" value="F:adenosylmethionine decarboxylase activity"/>
    <property type="evidence" value="ECO:0007669"/>
    <property type="project" value="UniProtKB-EC"/>
</dbReference>
<evidence type="ECO:0000256" key="20">
    <source>
        <dbReference type="ARBA" id="ARBA00046672"/>
    </source>
</evidence>
<dbReference type="FunFam" id="3.40.50.2000:FF:000010">
    <property type="entry name" value="Alpha,alpha-trehalose-phosphate synthase"/>
    <property type="match status" value="1"/>
</dbReference>
<evidence type="ECO:0000256" key="9">
    <source>
        <dbReference type="ARBA" id="ARBA00022679"/>
    </source>
</evidence>
<dbReference type="Gene3D" id="2.40.37.10">
    <property type="entry name" value="Lyase, Ornithine Decarboxylase, Chain A, domain 1"/>
    <property type="match status" value="1"/>
</dbReference>
<dbReference type="Pfam" id="PF02784">
    <property type="entry name" value="Orn_Arg_deC_N"/>
    <property type="match status" value="1"/>
</dbReference>
<dbReference type="Gene3D" id="3.30.70.1020">
    <property type="entry name" value="Trehalose-6-phosphate phosphatase related protein, domain 2"/>
    <property type="match status" value="1"/>
</dbReference>
<dbReference type="InterPro" id="IPR048283">
    <property type="entry name" value="AdoMetDC-like"/>
</dbReference>
<evidence type="ECO:0000256" key="6">
    <source>
        <dbReference type="ARBA" id="ARBA00008466"/>
    </source>
</evidence>
<dbReference type="EMBL" id="LHPG02000007">
    <property type="protein sequence ID" value="PRW57116.1"/>
    <property type="molecule type" value="Genomic_DNA"/>
</dbReference>
<evidence type="ECO:0000256" key="24">
    <source>
        <dbReference type="RuleBase" id="RU003737"/>
    </source>
</evidence>
<evidence type="ECO:0000256" key="18">
    <source>
        <dbReference type="ARBA" id="ARBA00023317"/>
    </source>
</evidence>
<feature type="region of interest" description="Disordered" evidence="25">
    <location>
        <begin position="40"/>
        <end position="102"/>
    </location>
</feature>
<evidence type="ECO:0000256" key="15">
    <source>
        <dbReference type="ARBA" id="ARBA00023145"/>
    </source>
</evidence>
<evidence type="ECO:0000259" key="27">
    <source>
        <dbReference type="Pfam" id="PF02784"/>
    </source>
</evidence>
<dbReference type="PROSITE" id="PS00878">
    <property type="entry name" value="ODR_DC_2_1"/>
    <property type="match status" value="1"/>
</dbReference>
<feature type="region of interest" description="Disordered" evidence="25">
    <location>
        <begin position="197"/>
        <end position="224"/>
    </location>
</feature>
<dbReference type="CDD" id="cd00622">
    <property type="entry name" value="PLPDE_III_ODC"/>
    <property type="match status" value="1"/>
</dbReference>
<evidence type="ECO:0000256" key="14">
    <source>
        <dbReference type="ARBA" id="ARBA00023115"/>
    </source>
</evidence>
<dbReference type="InterPro" id="IPR022653">
    <property type="entry name" value="De-COase2_pyr-phos_BS"/>
</dbReference>
<evidence type="ECO:0000256" key="13">
    <source>
        <dbReference type="ARBA" id="ARBA00023066"/>
    </source>
</evidence>
<dbReference type="Gene3D" id="3.20.20.10">
    <property type="entry name" value="Alanine racemase"/>
    <property type="match status" value="1"/>
</dbReference>
<keyword evidence="13" id="KW-0745">Spermidine biosynthesis</keyword>
<dbReference type="SUPFAM" id="SSF51419">
    <property type="entry name" value="PLP-binding barrel"/>
    <property type="match status" value="1"/>
</dbReference>
<dbReference type="Gene3D" id="3.60.90.10">
    <property type="entry name" value="S-adenosylmethionine decarboxylase"/>
    <property type="match status" value="1"/>
</dbReference>
<dbReference type="InterPro" id="IPR001985">
    <property type="entry name" value="S-AdoMet_decarboxylase_euk"/>
</dbReference>
<dbReference type="Pfam" id="PF01536">
    <property type="entry name" value="SAM_decarbox"/>
    <property type="match status" value="1"/>
</dbReference>
<keyword evidence="15" id="KW-0865">Zymogen</keyword>
<dbReference type="Gene3D" id="3.30.360.50">
    <property type="entry name" value="S-adenosylmethionine decarboxylase"/>
    <property type="match status" value="1"/>
</dbReference>
<feature type="domain" description="Orn/DAP/Arg decarboxylase 2 C-terminal" evidence="26">
    <location>
        <begin position="1883"/>
        <end position="1956"/>
    </location>
</feature>
<comment type="catalytic activity">
    <reaction evidence="21">
        <text>S-adenosyl-L-methionine + H(+) = S-adenosyl 3-(methylsulfanyl)propylamine + CO2</text>
        <dbReference type="Rhea" id="RHEA:15981"/>
        <dbReference type="ChEBI" id="CHEBI:15378"/>
        <dbReference type="ChEBI" id="CHEBI:16526"/>
        <dbReference type="ChEBI" id="CHEBI:57443"/>
        <dbReference type="ChEBI" id="CHEBI:59789"/>
        <dbReference type="EC" id="4.1.1.50"/>
    </reaction>
</comment>
<reference evidence="28 29" key="1">
    <citation type="journal article" date="2018" name="Plant J.">
        <title>Genome sequences of Chlorella sorokiniana UTEX 1602 and Micractinium conductrix SAG 241.80: implications to maltose excretion by a green alga.</title>
        <authorList>
            <person name="Arriola M.B."/>
            <person name="Velmurugan N."/>
            <person name="Zhang Y."/>
            <person name="Plunkett M.H."/>
            <person name="Hondzo H."/>
            <person name="Barney B.M."/>
        </authorList>
    </citation>
    <scope>NUCLEOTIDE SEQUENCE [LARGE SCALE GENOMIC DNA]</scope>
    <source>
        <strain evidence="29">UTEX 1602</strain>
    </source>
</reference>
<dbReference type="InterPro" id="IPR016067">
    <property type="entry name" value="S-AdoMet_deCO2ase_core"/>
</dbReference>
<evidence type="ECO:0000256" key="23">
    <source>
        <dbReference type="PIRSR" id="PIRSR600183-50"/>
    </source>
</evidence>
<dbReference type="CDD" id="cd01627">
    <property type="entry name" value="HAD_TPP"/>
    <property type="match status" value="1"/>
</dbReference>
<evidence type="ECO:0000256" key="2">
    <source>
        <dbReference type="ARBA" id="ARBA00001933"/>
    </source>
</evidence>
<comment type="pathway">
    <text evidence="19">Amine and polyamine biosynthesis; putrescine biosynthesis via L-ornithine pathway; putrescine from L-ornithine: step 1/1.</text>
</comment>
<comment type="cofactor">
    <cofactor evidence="2 23">
        <name>pyridoxal 5'-phosphate</name>
        <dbReference type="ChEBI" id="CHEBI:597326"/>
    </cofactor>
</comment>
<dbReference type="Pfam" id="PF00982">
    <property type="entry name" value="Glyco_transf_20"/>
    <property type="match status" value="1"/>
</dbReference>
<dbReference type="SUPFAM" id="SSF56276">
    <property type="entry name" value="S-adenosylmethionine decarboxylase"/>
    <property type="match status" value="1"/>
</dbReference>
<dbReference type="UniPathway" id="UPA00331">
    <property type="reaction ID" value="UER00451"/>
</dbReference>
<dbReference type="InterPro" id="IPR006379">
    <property type="entry name" value="HAD-SF_hydro_IIB"/>
</dbReference>
<dbReference type="FunFam" id="3.40.50.1000:FF:000054">
    <property type="entry name" value="alpha,alpha-trehalose-phosphate synthase [UDP-forming] 6"/>
    <property type="match status" value="1"/>
</dbReference>
<feature type="compositionally biased region" description="Polar residues" evidence="25">
    <location>
        <begin position="92"/>
        <end position="102"/>
    </location>
</feature>
<dbReference type="InterPro" id="IPR000183">
    <property type="entry name" value="Orn/DAP/Arg_de-COase"/>
</dbReference>
<dbReference type="NCBIfam" id="TIGR01484">
    <property type="entry name" value="HAD-SF-IIB"/>
    <property type="match status" value="1"/>
</dbReference>
<dbReference type="PANTHER" id="PTHR10788">
    <property type="entry name" value="TREHALOSE-6-PHOSPHATE SYNTHASE"/>
    <property type="match status" value="1"/>
</dbReference>
<sequence length="1983" mass="214569">MLARAAGDAGLGAGATLLRTLACRATGGALSTALLGSRAASSAADSSDRPLSGDPAVRQARRQQPSSVSEPPLLHDSLSEADYSHYRRQRTTPRVSSISEPDYYLNNSLSEGTYGMPAVLQHKRTQGSSLRGGPKPMMMQRIVVVNRSAAQDDKPERLHDSFSHLIGGCHTGAAMYSRKSFSNLQALAQGDFGGQSSLGELQGGGPLSHNAAALQKGSRTSMDDMDGRKTSRLIFVTNHLPLKVTKDEVSGWSFERDEDALVLQAKGGLPDDMEAVYVGCLPVEIEGHEQEEVTQQLMTDFNCYPVFLGAELKNNYYKKFCKQQLWPILHYLVPLSPTSLGRFDPNLWSAYVRANMAFANKLVEVLGSLEDDYVWIHDYHLLVLPSLLRKRFHRIKCGIFLHSPFPSSEIFRTFPRREEIIRSMLNADLIGFHTFDYARHFLSCCSRMLGLEHKTSRGSIIIEYYGRDVGIKIMPTGVNPERLLSGFSWSDTIWRQGELAAQFAGKTVLLGVDDMDVFKGIELKLQAFEQVLAIHPEWRGKLVLVQVTSAARAPGKDVEELQRFVLDLVEAINAKYRQPGYEPVVWLERPVPLYERIALYSIADVVVVTATRDGMNLVPYEYVVCRQGPAGSSAPGGSSNGGGGGSNMLPDKRHGMLVVSEFVGCSPSLSGAIRVNPWSIEAVRDAIYAAIRLPLVERHIRHEKHWKYVSNHTVQFWAKSNVADLQRFTKNHSKLQCFDLGFALDTFRMVALTSNFRKLQSDVVVKSCQRASKRVFLLDHDGTLVAQNSISAKPSQEVLTMLAALCSDPRNIVYIISGRGRTELDAWFGPVENLGIAAEHGWFWRPNARSEWQVQDPEVKFGWKDIVEPILQLYTESTDGSFIEAKESALVWHYRDADPDFGSWQAKELLDHLEGVLSNEPIEVVPGQTIVEVKPQGVSKGRIVERILHDAAAAGDPPDFVLCIGNDRSDEDMFAAMDSLQFSPHMPVEVFACTVGQKPSKAPFYVNDPSDVLATLSKLAEVKGEAAPPAASPSHLLQPAPLPLISYPQSDWQHTVERRSHPPSTPSLGGGQVFRGLLRLREEAFLAGHGPATMTGAAAPDVFPCPVFEGSEKRISVSFSAGTSTPRGGLRCLTRTQLDAMLDLAACQIVSSRSSDVFDAYVLSESSLFVYPDRMVLKTCGTTKLLSCVPYMCQLAEGLGMAPARVKYTRASFLFPEQQPAPHTSFDQECDALKSAFAGLGSSSAYVLGDGLNGLQWHVFVAGTENAHPTAEKPLYTLEVCMTGLAPSKAAQFFRSDDYISAQHTTLTSGIQALVPNAEIDDYVFEPCGYSMNGVERGTFSTIHITPEDGFSYASFELCGYSPDEVAAAELVAKVSDVFQPRNLSVALSTDTAAPGTSCAAAAWGAAFAGPNGYACHSASYQEMKCGGCVAYLVFEAEPPSGPGSPAAAGTAAAAKGGRSPASGASGASSDAGSPRAVIKHFPSFSGTISMQSGSVLADLDLLGLTSGSDNASDNSSVRNGLCNSLLIDPADMAVEDVMALHGAQQVSKSTPEAIDEYARKLISEHSLEDNFYIVDLGALQRLYRAWGEAMPRVHPYYAVKCNPDVAVLSTLAALGAGFDCASEGEIRAVSALGVSPDRIVFANPCKRPKDLRCAADRGVELTTFDTEAELIKLARFAPGARALLRIRADDPGARCQLGNKYGAEVHEWEPLLLAAHSLGVVVEGVAFHVGSGATHPAAFSHAIELARRAWDLGAATGFEMKVLDIGGGFQGGRVDKRGHADFGGVAEAVNSALAAHFPETEGVRVIAEPGRFFAETIATMGCMVYGRRVRVEPGALAGAEMPAARAHGALPMRKRVHSCRRLAAFCEELAATEEEHVLGYDYWVTDGLYGSMNSVMYDHATLSARPLLSNGAAAPADTLPCTVFGPTCDGLDTLLTDYELPELQVGDWLLFPAMGAYTLCGASKFNGIDATAPSTFYIASRH</sequence>
<comment type="cofactor">
    <cofactor evidence="1">
        <name>pyruvate</name>
        <dbReference type="ChEBI" id="CHEBI:15361"/>
    </cofactor>
</comment>
<evidence type="ECO:0000256" key="8">
    <source>
        <dbReference type="ARBA" id="ARBA00022676"/>
    </source>
</evidence>
<dbReference type="GO" id="GO:0005829">
    <property type="term" value="C:cytosol"/>
    <property type="evidence" value="ECO:0007669"/>
    <property type="project" value="TreeGrafter"/>
</dbReference>
<dbReference type="GO" id="GO:0016757">
    <property type="term" value="F:glycosyltransferase activity"/>
    <property type="evidence" value="ECO:0007669"/>
    <property type="project" value="UniProtKB-KW"/>
</dbReference>
<dbReference type="SUPFAM" id="SSF53756">
    <property type="entry name" value="UDP-Glycosyltransferase/glycogen phosphorylase"/>
    <property type="match status" value="1"/>
</dbReference>
<dbReference type="SUPFAM" id="SSF56784">
    <property type="entry name" value="HAD-like"/>
    <property type="match status" value="1"/>
</dbReference>
<name>A0A2P6TST6_CHLSO</name>